<feature type="non-terminal residue" evidence="1">
    <location>
        <position position="50"/>
    </location>
</feature>
<dbReference type="AlphaFoldDB" id="A0A4Y2KLJ3"/>
<keyword evidence="2" id="KW-1185">Reference proteome</keyword>
<dbReference type="EMBL" id="BGPR01195473">
    <property type="protein sequence ID" value="GBN03241.1"/>
    <property type="molecule type" value="Genomic_DNA"/>
</dbReference>
<comment type="caution">
    <text evidence="1">The sequence shown here is derived from an EMBL/GenBank/DDBJ whole genome shotgun (WGS) entry which is preliminary data.</text>
</comment>
<name>A0A4Y2KLJ3_ARAVE</name>
<accession>A0A4Y2KLJ3</accession>
<sequence length="50" mass="5670">MSLCGRLKRPNHHDWSRLDFLSRSQPLLENSGTWARRKDSFPGSASGKEG</sequence>
<dbReference type="Proteomes" id="UP000499080">
    <property type="component" value="Unassembled WGS sequence"/>
</dbReference>
<gene>
    <name evidence="1" type="ORF">AVEN_62303_1</name>
</gene>
<proteinExistence type="predicted"/>
<reference evidence="1 2" key="1">
    <citation type="journal article" date="2019" name="Sci. Rep.">
        <title>Orb-weaving spider Araneus ventricosus genome elucidates the spidroin gene catalogue.</title>
        <authorList>
            <person name="Kono N."/>
            <person name="Nakamura H."/>
            <person name="Ohtoshi R."/>
            <person name="Moran D.A.P."/>
            <person name="Shinohara A."/>
            <person name="Yoshida Y."/>
            <person name="Fujiwara M."/>
            <person name="Mori M."/>
            <person name="Tomita M."/>
            <person name="Arakawa K."/>
        </authorList>
    </citation>
    <scope>NUCLEOTIDE SEQUENCE [LARGE SCALE GENOMIC DNA]</scope>
</reference>
<organism evidence="1 2">
    <name type="scientific">Araneus ventricosus</name>
    <name type="common">Orbweaver spider</name>
    <name type="synonym">Epeira ventricosa</name>
    <dbReference type="NCBI Taxonomy" id="182803"/>
    <lineage>
        <taxon>Eukaryota</taxon>
        <taxon>Metazoa</taxon>
        <taxon>Ecdysozoa</taxon>
        <taxon>Arthropoda</taxon>
        <taxon>Chelicerata</taxon>
        <taxon>Arachnida</taxon>
        <taxon>Araneae</taxon>
        <taxon>Araneomorphae</taxon>
        <taxon>Entelegynae</taxon>
        <taxon>Araneoidea</taxon>
        <taxon>Araneidae</taxon>
        <taxon>Araneus</taxon>
    </lineage>
</organism>
<evidence type="ECO:0000313" key="1">
    <source>
        <dbReference type="EMBL" id="GBN03241.1"/>
    </source>
</evidence>
<evidence type="ECO:0000313" key="2">
    <source>
        <dbReference type="Proteomes" id="UP000499080"/>
    </source>
</evidence>
<protein>
    <submittedName>
        <fullName evidence="1">Uncharacterized protein</fullName>
    </submittedName>
</protein>